<dbReference type="Proteomes" id="UP000192813">
    <property type="component" value="Unassembled WGS sequence"/>
</dbReference>
<dbReference type="AlphaFoldDB" id="A0A2J9PLY7"/>
<reference evidence="3" key="1">
    <citation type="submission" date="2017-12" db="EMBL/GenBank/DDBJ databases">
        <title>FDA dAtabase for Regulatory Grade micrObial Sequences (FDA-ARGOS): Supporting development and validation of Infectious Disease Dx tests.</title>
        <authorList>
            <person name="Hoffmann M."/>
            <person name="Allard M."/>
            <person name="Evans P."/>
            <person name="Brown E."/>
            <person name="Tallon L."/>
            <person name="Sadzewicz L."/>
            <person name="Sengamalay N."/>
            <person name="Ott S."/>
            <person name="Godinez A."/>
            <person name="Nagaraj S."/>
            <person name="Vavikolanu K."/>
            <person name="Aluvathingal J."/>
            <person name="Nadendla S."/>
            <person name="Sichtig H."/>
        </authorList>
    </citation>
    <scope>NUCLEOTIDE SEQUENCE [LARGE SCALE GENOMIC DNA]</scope>
    <source>
        <strain evidence="3">FDAARGOS_249</strain>
    </source>
</reference>
<proteinExistence type="predicted"/>
<evidence type="ECO:0008006" key="4">
    <source>
        <dbReference type="Google" id="ProtNLM"/>
    </source>
</evidence>
<feature type="transmembrane region" description="Helical" evidence="1">
    <location>
        <begin position="417"/>
        <end position="442"/>
    </location>
</feature>
<evidence type="ECO:0000256" key="1">
    <source>
        <dbReference type="SAM" id="Phobius"/>
    </source>
</evidence>
<feature type="transmembrane region" description="Helical" evidence="1">
    <location>
        <begin position="185"/>
        <end position="206"/>
    </location>
</feature>
<evidence type="ECO:0000313" key="3">
    <source>
        <dbReference type="Proteomes" id="UP000192813"/>
    </source>
</evidence>
<dbReference type="RefSeq" id="WP_083068276.1">
    <property type="nucleotide sequence ID" value="NZ_JALXKY010000009.1"/>
</dbReference>
<dbReference type="InterPro" id="IPR003474">
    <property type="entry name" value="Glcn_transporter"/>
</dbReference>
<feature type="transmembrane region" description="Helical" evidence="1">
    <location>
        <begin position="106"/>
        <end position="132"/>
    </location>
</feature>
<feature type="transmembrane region" description="Helical" evidence="1">
    <location>
        <begin position="340"/>
        <end position="365"/>
    </location>
</feature>
<organism evidence="2 3">
    <name type="scientific">Aerococcus viridans</name>
    <dbReference type="NCBI Taxonomy" id="1377"/>
    <lineage>
        <taxon>Bacteria</taxon>
        <taxon>Bacillati</taxon>
        <taxon>Bacillota</taxon>
        <taxon>Bacilli</taxon>
        <taxon>Lactobacillales</taxon>
        <taxon>Aerococcaceae</taxon>
        <taxon>Aerococcus</taxon>
    </lineage>
</organism>
<dbReference type="PANTHER" id="PTHR30354:SF7">
    <property type="entry name" value="BLL7963 PROTEIN"/>
    <property type="match status" value="1"/>
</dbReference>
<feature type="transmembrane region" description="Helical" evidence="1">
    <location>
        <begin position="60"/>
        <end position="81"/>
    </location>
</feature>
<keyword evidence="1" id="KW-0812">Transmembrane</keyword>
<feature type="transmembrane region" description="Helical" evidence="1">
    <location>
        <begin position="385"/>
        <end position="405"/>
    </location>
</feature>
<keyword evidence="1" id="KW-1133">Transmembrane helix</keyword>
<evidence type="ECO:0000313" key="2">
    <source>
        <dbReference type="EMBL" id="PNL91354.1"/>
    </source>
</evidence>
<dbReference type="EMBL" id="NBTM02000001">
    <property type="protein sequence ID" value="PNL91354.1"/>
    <property type="molecule type" value="Genomic_DNA"/>
</dbReference>
<name>A0A2J9PLY7_9LACT</name>
<feature type="transmembrane region" description="Helical" evidence="1">
    <location>
        <begin position="6"/>
        <end position="39"/>
    </location>
</feature>
<feature type="transmembrane region" description="Helical" evidence="1">
    <location>
        <begin position="302"/>
        <end position="328"/>
    </location>
</feature>
<protein>
    <recommendedName>
        <fullName evidence="4">GntP family permease</fullName>
    </recommendedName>
</protein>
<dbReference type="GO" id="GO:0015128">
    <property type="term" value="F:gluconate transmembrane transporter activity"/>
    <property type="evidence" value="ECO:0007669"/>
    <property type="project" value="InterPro"/>
</dbReference>
<dbReference type="PANTHER" id="PTHR30354">
    <property type="entry name" value="GNT FAMILY GLUCONATE TRANSPORTER"/>
    <property type="match status" value="1"/>
</dbReference>
<feature type="transmembrane region" description="Helical" evidence="1">
    <location>
        <begin position="249"/>
        <end position="282"/>
    </location>
</feature>
<comment type="caution">
    <text evidence="2">The sequence shown here is derived from an EMBL/GenBank/DDBJ whole genome shotgun (WGS) entry which is preliminary data.</text>
</comment>
<dbReference type="GO" id="GO:0005886">
    <property type="term" value="C:plasma membrane"/>
    <property type="evidence" value="ECO:0007669"/>
    <property type="project" value="TreeGrafter"/>
</dbReference>
<sequence>MEILGIIGVFIGILLIIWFSVKGLHIIIAAPLSALVVILANQMDIFGSLVGQENSFMTALAGFLINNFAIFLLGAILAQYMEKSNATVSIANFILSKVGMGSKYTIMVAIMAIAALLTYGGISLFVVMFALVPLAKRIFKQMDINWELFPIPLFLGAGTFTMSSLPGNPSVQNAIPTTALGTSLTAAPILGLIGSAVLLAFGLLYMKWCLDRSVKNGEHFDTYLEGKVDLKGVAGDVDESKLPSIWLSLVPIVTLIAIILIFSSVANIILVALAAAIVLSAILYHSYIPSQNMTLNAGATGAVMPAFSTSSSVAFGSVLTLAPGFAVIQQAITSIPGSPVIGLAASSALLSGITGSASGAIGIVMNTLAPDYIAMGINPELVHRITVIAAATLTAMPHSGVVITFNNLTGLSIKHGFIHQFIITNVAHLLALIAVLIASAFLY</sequence>
<gene>
    <name evidence="2" type="ORF">A6J77_003570</name>
</gene>
<keyword evidence="1" id="KW-0472">Membrane</keyword>
<accession>A0A2J9PLY7</accession>